<dbReference type="Proteomes" id="UP000605846">
    <property type="component" value="Unassembled WGS sequence"/>
</dbReference>
<evidence type="ECO:0000313" key="2">
    <source>
        <dbReference type="Proteomes" id="UP000605846"/>
    </source>
</evidence>
<comment type="caution">
    <text evidence="1">The sequence shown here is derived from an EMBL/GenBank/DDBJ whole genome shotgun (WGS) entry which is preliminary data.</text>
</comment>
<protein>
    <submittedName>
        <fullName evidence="1">Uncharacterized protein</fullName>
    </submittedName>
</protein>
<dbReference type="EMBL" id="JABAYA010000050">
    <property type="protein sequence ID" value="KAF7727750.1"/>
    <property type="molecule type" value="Genomic_DNA"/>
</dbReference>
<proteinExistence type="predicted"/>
<name>A0A8H7BY37_9FUNG</name>
<dbReference type="OrthoDB" id="2426083at2759"/>
<accession>A0A8H7BY37</accession>
<gene>
    <name evidence="1" type="ORF">EC973_007209</name>
</gene>
<keyword evidence="2" id="KW-1185">Reference proteome</keyword>
<evidence type="ECO:0000313" key="1">
    <source>
        <dbReference type="EMBL" id="KAF7727750.1"/>
    </source>
</evidence>
<reference evidence="1" key="1">
    <citation type="submission" date="2020-01" db="EMBL/GenBank/DDBJ databases">
        <title>Genome Sequencing of Three Apophysomyces-Like Fungal Strains Confirms a Novel Fungal Genus in the Mucoromycota with divergent Burkholderia-like Endosymbiotic Bacteria.</title>
        <authorList>
            <person name="Stajich J.E."/>
            <person name="Macias A.M."/>
            <person name="Carter-House D."/>
            <person name="Lovett B."/>
            <person name="Kasson L.R."/>
            <person name="Berry K."/>
            <person name="Grigoriev I."/>
            <person name="Chang Y."/>
            <person name="Spatafora J."/>
            <person name="Kasson M.T."/>
        </authorList>
    </citation>
    <scope>NUCLEOTIDE SEQUENCE</scope>
    <source>
        <strain evidence="1">NRRL A-21654</strain>
    </source>
</reference>
<organism evidence="1 2">
    <name type="scientific">Apophysomyces ossiformis</name>
    <dbReference type="NCBI Taxonomy" id="679940"/>
    <lineage>
        <taxon>Eukaryota</taxon>
        <taxon>Fungi</taxon>
        <taxon>Fungi incertae sedis</taxon>
        <taxon>Mucoromycota</taxon>
        <taxon>Mucoromycotina</taxon>
        <taxon>Mucoromycetes</taxon>
        <taxon>Mucorales</taxon>
        <taxon>Mucorineae</taxon>
        <taxon>Mucoraceae</taxon>
        <taxon>Apophysomyces</taxon>
    </lineage>
</organism>
<dbReference type="AlphaFoldDB" id="A0A8H7BY37"/>
<sequence>MFCEQLLDKITIMCNVYKPRNLSVLGRATFLNTLVLAQLWHVLRLLPAPKAFFLKIRSLAYRFVTHQQFPSVNLHTLLQPKLSGGLSILDPALQQEALQLRWIAPLFHPDHPKSFATEWFEYYICATTNLPNALFPLYFPSLRKPPLNSPLCASSLLLKTFDKLPFDWSRLEFLSPATCLLLPLQTTGDFSLMPSLSTSSTWRQLRVSDAYIFDGRLGLLRQRRRSERQKGINIISRRFLALQSLQQVIRSFFARIVTFPSHPDAHAWPDPGTVDPQPLCTALAFDFAPTGQRSLTARYRSLSQSQSPTNPLLLNPSHGEDFGDLISNTGLEPFGIAYSTAAFRTGRSFITSLLPDILPTFAPPACRAPIIWSISSGLAPRNGRYGQHFGKPTLYSSPQLILSAIASFPSNSQPTLQTFNPLKSSAVPLSPSGTPTGASYLTKFYNLSPDRPKGLVALLHLCGRESPPFIE</sequence>